<dbReference type="RefSeq" id="WP_150088260.1">
    <property type="nucleotide sequence ID" value="NZ_VWSF01000006.1"/>
</dbReference>
<evidence type="ECO:0000313" key="2">
    <source>
        <dbReference type="EMBL" id="KAA5546656.1"/>
    </source>
</evidence>
<proteinExistence type="predicted"/>
<comment type="caution">
    <text evidence="2">The sequence shown here is derived from an EMBL/GenBank/DDBJ whole genome shotgun (WGS) entry which is preliminary data.</text>
</comment>
<evidence type="ECO:0000313" key="3">
    <source>
        <dbReference type="Proteomes" id="UP000323426"/>
    </source>
</evidence>
<dbReference type="InterPro" id="IPR019861">
    <property type="entry name" value="PorP/SprF_Bacteroidetes"/>
</dbReference>
<name>A0A5M6DJW0_9BACT</name>
<feature type="chain" id="PRO_5024308998" evidence="1">
    <location>
        <begin position="21"/>
        <end position="304"/>
    </location>
</feature>
<dbReference type="EMBL" id="VWSF01000006">
    <property type="protein sequence ID" value="KAA5546656.1"/>
    <property type="molecule type" value="Genomic_DNA"/>
</dbReference>
<dbReference type="NCBIfam" id="TIGR03519">
    <property type="entry name" value="T9SS_PorP_fam"/>
    <property type="match status" value="1"/>
</dbReference>
<sequence length="304" mass="34130">MRIFTLLSLLVLSSLTSLRAQEIPVIKIRTIIPQQYQHNFVFFNPAFAGSENKREIGITGHKLSMQEPGGPTNALVYYHAPSGARELQTGIGVVASLEKFNPYTRGRFGFVYARGLQLTKNLRVAGGVQVNGKFLNISYEDYRRLDPNGQNLTSDDSDVWPDLDAGIWINAHPFFLGGSIMNLMSRTFEFKGDASRQEMREALITGGFKIRFGEHFNLTPSVLMQKGLDAADKSELTYNATAVLKFLVLGASYRGEHNTQMPWSFNGGLNFGEKVYLVLAASVPQNTYKEFYKHELEANLRVRF</sequence>
<dbReference type="Pfam" id="PF11751">
    <property type="entry name" value="PorP_SprF"/>
    <property type="match status" value="1"/>
</dbReference>
<keyword evidence="3" id="KW-1185">Reference proteome</keyword>
<dbReference type="Proteomes" id="UP000323426">
    <property type="component" value="Unassembled WGS sequence"/>
</dbReference>
<dbReference type="AlphaFoldDB" id="A0A5M6DJW0"/>
<protein>
    <submittedName>
        <fullName evidence="2">Type IX secretion system membrane protein PorP/SprF</fullName>
    </submittedName>
</protein>
<feature type="signal peptide" evidence="1">
    <location>
        <begin position="1"/>
        <end position="20"/>
    </location>
</feature>
<keyword evidence="1" id="KW-0732">Signal</keyword>
<evidence type="ECO:0000256" key="1">
    <source>
        <dbReference type="SAM" id="SignalP"/>
    </source>
</evidence>
<accession>A0A5M6DJW0</accession>
<reference evidence="2 3" key="1">
    <citation type="submission" date="2019-09" db="EMBL/GenBank/DDBJ databases">
        <title>Genome sequence and assembly of Adhaeribacter sp.</title>
        <authorList>
            <person name="Chhetri G."/>
        </authorList>
    </citation>
    <scope>NUCLEOTIDE SEQUENCE [LARGE SCALE GENOMIC DNA]</scope>
    <source>
        <strain evidence="2 3">DK36</strain>
    </source>
</reference>
<gene>
    <name evidence="2" type="ORF">F0145_09925</name>
</gene>
<organism evidence="2 3">
    <name type="scientific">Adhaeribacter rhizoryzae</name>
    <dbReference type="NCBI Taxonomy" id="2607907"/>
    <lineage>
        <taxon>Bacteria</taxon>
        <taxon>Pseudomonadati</taxon>
        <taxon>Bacteroidota</taxon>
        <taxon>Cytophagia</taxon>
        <taxon>Cytophagales</taxon>
        <taxon>Hymenobacteraceae</taxon>
        <taxon>Adhaeribacter</taxon>
    </lineage>
</organism>